<dbReference type="SMART" id="SM01043">
    <property type="entry name" value="BTAD"/>
    <property type="match status" value="1"/>
</dbReference>
<dbReference type="eggNOG" id="COG3629">
    <property type="taxonomic scope" value="Bacteria"/>
</dbReference>
<dbReference type="OrthoDB" id="9811542at2"/>
<keyword evidence="3" id="KW-1185">Reference proteome</keyword>
<evidence type="ECO:0000313" key="2">
    <source>
        <dbReference type="EMBL" id="ADI13653.1"/>
    </source>
</evidence>
<dbReference type="STRING" id="649638.Trad_0516"/>
<dbReference type="HOGENOM" id="CLU_749928_0_0_0"/>
<dbReference type="InterPro" id="IPR051677">
    <property type="entry name" value="AfsR-DnrI-RedD_regulator"/>
</dbReference>
<evidence type="ECO:0000313" key="3">
    <source>
        <dbReference type="Proteomes" id="UP000000379"/>
    </source>
</evidence>
<dbReference type="SUPFAM" id="SSF48452">
    <property type="entry name" value="TPR-like"/>
    <property type="match status" value="1"/>
</dbReference>
<gene>
    <name evidence="2" type="ordered locus">Trad_0516</name>
</gene>
<reference evidence="2 3" key="2">
    <citation type="journal article" date="2011" name="Stand. Genomic Sci.">
        <title>Complete genome sequence of Truepera radiovictrix type strain (RQ-24).</title>
        <authorList>
            <person name="Ivanova N."/>
            <person name="Rohde C."/>
            <person name="Munk C."/>
            <person name="Nolan M."/>
            <person name="Lucas S."/>
            <person name="Del Rio T.G."/>
            <person name="Tice H."/>
            <person name="Deshpande S."/>
            <person name="Cheng J.F."/>
            <person name="Tapia R."/>
            <person name="Han C."/>
            <person name="Goodwin L."/>
            <person name="Pitluck S."/>
            <person name="Liolios K."/>
            <person name="Mavromatis K."/>
            <person name="Mikhailova N."/>
            <person name="Pati A."/>
            <person name="Chen A."/>
            <person name="Palaniappan K."/>
            <person name="Land M."/>
            <person name="Hauser L."/>
            <person name="Chang Y.J."/>
            <person name="Jeffries C.D."/>
            <person name="Brambilla E."/>
            <person name="Rohde M."/>
            <person name="Goker M."/>
            <person name="Tindall B.J."/>
            <person name="Woyke T."/>
            <person name="Bristow J."/>
            <person name="Eisen J.A."/>
            <person name="Markowitz V."/>
            <person name="Hugenholtz P."/>
            <person name="Kyrpides N.C."/>
            <person name="Klenk H.P."/>
            <person name="Lapidus A."/>
        </authorList>
    </citation>
    <scope>NUCLEOTIDE SEQUENCE [LARGE SCALE GENOMIC DNA]</scope>
    <source>
        <strain evidence="3">DSM 17093 / CIP 108686 / LMG 22925 / RQ-24</strain>
    </source>
</reference>
<dbReference type="AlphaFoldDB" id="D7CSC1"/>
<organism evidence="2 3">
    <name type="scientific">Truepera radiovictrix (strain DSM 17093 / CIP 108686 / LMG 22925 / RQ-24)</name>
    <dbReference type="NCBI Taxonomy" id="649638"/>
    <lineage>
        <taxon>Bacteria</taxon>
        <taxon>Thermotogati</taxon>
        <taxon>Deinococcota</taxon>
        <taxon>Deinococci</taxon>
        <taxon>Trueperales</taxon>
        <taxon>Trueperaceae</taxon>
        <taxon>Truepera</taxon>
    </lineage>
</organism>
<sequence>MEVRVERNAWDAHGGTVRLCLLGAPRLRCGAETCDLDASRPSLLLFYLALQPGWLRRDELAFFLRPDVDRETGLQYLRKLLSSARRLPWAVGLDVEAERVRWRVDTDVARFWRAHGEGRWFEALELYRGPLLQGIETPFSPGLETWLESEREALEHAWAGATLHYAADQEASGHYREAAAAARRLLERDPFNEDALGSFVRNAYLMGQREVALRAAQAFEERLTREFGLALTPTLRTLVDDVRAGRPLQQRAAAPRYGRRRSDRTGVERSKQALLGELVQLLATPDSRLLSISSPERGGVTLLLAKRVPDTQVALLAVLDLAAKLLAEGRRARALGLLLIVLDHPSCSAALREQVQALWPGLEAQLRPN</sequence>
<reference evidence="3" key="1">
    <citation type="submission" date="2010-05" db="EMBL/GenBank/DDBJ databases">
        <title>The complete genome of Truepera radiovictris DSM 17093.</title>
        <authorList>
            <consortium name="US DOE Joint Genome Institute (JGI-PGF)"/>
            <person name="Lucas S."/>
            <person name="Copeland A."/>
            <person name="Lapidus A."/>
            <person name="Glavina del Rio T."/>
            <person name="Dalin E."/>
            <person name="Tice H."/>
            <person name="Bruce D."/>
            <person name="Goodwin L."/>
            <person name="Pitluck S."/>
            <person name="Kyrpides N."/>
            <person name="Mavromatis K."/>
            <person name="Ovchinnikova G."/>
            <person name="Munk A.C."/>
            <person name="Detter J.C."/>
            <person name="Han C."/>
            <person name="Tapia R."/>
            <person name="Land M."/>
            <person name="Hauser L."/>
            <person name="Markowitz V."/>
            <person name="Cheng J.-F."/>
            <person name="Hugenholtz P."/>
            <person name="Woyke T."/>
            <person name="Wu D."/>
            <person name="Tindall B."/>
            <person name="Pomrenke H.G."/>
            <person name="Brambilla E."/>
            <person name="Klenk H.-P."/>
            <person name="Eisen J.A."/>
        </authorList>
    </citation>
    <scope>NUCLEOTIDE SEQUENCE [LARGE SCALE GENOMIC DNA]</scope>
    <source>
        <strain evidence="3">DSM 17093 / CIP 108686 / LMG 22925 / RQ-24</strain>
    </source>
</reference>
<name>D7CSC1_TRURR</name>
<dbReference type="InterPro" id="IPR011990">
    <property type="entry name" value="TPR-like_helical_dom_sf"/>
</dbReference>
<dbReference type="Pfam" id="PF03704">
    <property type="entry name" value="BTAD"/>
    <property type="match status" value="1"/>
</dbReference>
<dbReference type="Proteomes" id="UP000000379">
    <property type="component" value="Chromosome"/>
</dbReference>
<protein>
    <submittedName>
        <fullName evidence="2">Transcriptional regulator, SARP family</fullName>
    </submittedName>
</protein>
<dbReference type="EMBL" id="CP002049">
    <property type="protein sequence ID" value="ADI13653.1"/>
    <property type="molecule type" value="Genomic_DNA"/>
</dbReference>
<dbReference type="PANTHER" id="PTHR35807">
    <property type="entry name" value="TRANSCRIPTIONAL REGULATOR REDD-RELATED"/>
    <property type="match status" value="1"/>
</dbReference>
<dbReference type="KEGG" id="tra:Trad_0516"/>
<dbReference type="InterPro" id="IPR005158">
    <property type="entry name" value="BTAD"/>
</dbReference>
<evidence type="ECO:0000259" key="1">
    <source>
        <dbReference type="SMART" id="SM01043"/>
    </source>
</evidence>
<accession>D7CSC1</accession>
<feature type="domain" description="Bacterial transcriptional activator" evidence="1">
    <location>
        <begin position="106"/>
        <end position="243"/>
    </location>
</feature>
<dbReference type="Gene3D" id="1.25.40.10">
    <property type="entry name" value="Tetratricopeptide repeat domain"/>
    <property type="match status" value="1"/>
</dbReference>
<proteinExistence type="predicted"/>